<keyword evidence="3" id="KW-1185">Reference proteome</keyword>
<reference evidence="3" key="1">
    <citation type="submission" date="2018-09" db="EMBL/GenBank/DDBJ databases">
        <authorList>
            <person name="Rimple P.A."/>
            <person name="Stoner T.H."/>
            <person name="Garlena R.A."/>
            <person name="Russell D.A."/>
            <person name="Pope W.H."/>
            <person name="Jacobs-Sera D."/>
            <person name="Hatfull G.F."/>
        </authorList>
    </citation>
    <scope>NUCLEOTIDE SEQUENCE [LARGE SCALE GENOMIC DNA]</scope>
</reference>
<dbReference type="KEGG" id="vg:55006916"/>
<name>A0A3G2KJC0_9CAUD</name>
<feature type="region of interest" description="Disordered" evidence="1">
    <location>
        <begin position="1"/>
        <end position="22"/>
    </location>
</feature>
<protein>
    <submittedName>
        <fullName evidence="2">Terminase small subunit</fullName>
    </submittedName>
</protein>
<evidence type="ECO:0000313" key="3">
    <source>
        <dbReference type="Proteomes" id="UP000273593"/>
    </source>
</evidence>
<dbReference type="GeneID" id="55006916"/>
<dbReference type="RefSeq" id="YP_009815619.1">
    <property type="nucleotide sequence ID" value="NC_048097.1"/>
</dbReference>
<gene>
    <name evidence="2" type="primary">1</name>
    <name evidence="2" type="ORF">PBI_YANG_1</name>
</gene>
<dbReference type="Proteomes" id="UP000273593">
    <property type="component" value="Segment"/>
</dbReference>
<evidence type="ECO:0000256" key="1">
    <source>
        <dbReference type="SAM" id="MobiDB-lite"/>
    </source>
</evidence>
<dbReference type="InterPro" id="IPR057972">
    <property type="entry name" value="Terminase_7"/>
</dbReference>
<organism evidence="2 3">
    <name type="scientific">Arthrobacter phage Yang</name>
    <dbReference type="NCBI Taxonomy" id="2419970"/>
    <lineage>
        <taxon>Viruses</taxon>
        <taxon>Duplodnaviria</taxon>
        <taxon>Heunggongvirae</taxon>
        <taxon>Uroviricota</taxon>
        <taxon>Caudoviricetes</taxon>
        <taxon>Casidaviridae</taxon>
        <taxon>Yangvirus</taxon>
        <taxon>Yangvirus yang</taxon>
        <taxon>Arthobacter virus Yang</taxon>
    </lineage>
</organism>
<feature type="compositionally biased region" description="Basic and acidic residues" evidence="1">
    <location>
        <begin position="12"/>
        <end position="22"/>
    </location>
</feature>
<evidence type="ECO:0000313" key="2">
    <source>
        <dbReference type="EMBL" id="AYN59088.1"/>
    </source>
</evidence>
<proteinExistence type="predicted"/>
<dbReference type="EMBL" id="MH834629">
    <property type="protein sequence ID" value="AYN59088.1"/>
    <property type="molecule type" value="Genomic_DNA"/>
</dbReference>
<sequence>MAGRGPAPKLQHQRERDTKRRQADAVLLRADGVLRGPALPAAIVAPHPETVAWWETWRRSPQAQLFEPTDWEALKRAALLHDYVWKSTTTPGGKPSAAAISELRLIEERYGATYVDRQRAKIHIDSGDGDDAEVVQLRSVSSRADVLARMKGEK</sequence>
<accession>A0A3G2KJC0</accession>
<dbReference type="Pfam" id="PF25673">
    <property type="entry name" value="Terminase_7"/>
    <property type="match status" value="1"/>
</dbReference>